<accession>A0A8J3D2Y8</accession>
<dbReference type="Proteomes" id="UP000598271">
    <property type="component" value="Unassembled WGS sequence"/>
</dbReference>
<comment type="caution">
    <text evidence="1">The sequence shown here is derived from an EMBL/GenBank/DDBJ whole genome shotgun (WGS) entry which is preliminary data.</text>
</comment>
<evidence type="ECO:0000313" key="1">
    <source>
        <dbReference type="EMBL" id="GHB73135.1"/>
    </source>
</evidence>
<dbReference type="CDD" id="cd06241">
    <property type="entry name" value="M14-like"/>
    <property type="match status" value="1"/>
</dbReference>
<gene>
    <name evidence="1" type="ORF">GCM10007390_29040</name>
</gene>
<protein>
    <recommendedName>
        <fullName evidence="3">Zinc carboxypeptidase</fullName>
    </recommendedName>
</protein>
<dbReference type="SUPFAM" id="SSF53187">
    <property type="entry name" value="Zn-dependent exopeptidases"/>
    <property type="match status" value="1"/>
</dbReference>
<organism evidence="1 2">
    <name type="scientific">Persicitalea jodogahamensis</name>
    <dbReference type="NCBI Taxonomy" id="402147"/>
    <lineage>
        <taxon>Bacteria</taxon>
        <taxon>Pseudomonadati</taxon>
        <taxon>Bacteroidota</taxon>
        <taxon>Cytophagia</taxon>
        <taxon>Cytophagales</taxon>
        <taxon>Spirosomataceae</taxon>
        <taxon>Persicitalea</taxon>
    </lineage>
</organism>
<dbReference type="Gene3D" id="3.40.630.10">
    <property type="entry name" value="Zn peptidases"/>
    <property type="match status" value="1"/>
</dbReference>
<keyword evidence="2" id="KW-1185">Reference proteome</keyword>
<evidence type="ECO:0008006" key="3">
    <source>
        <dbReference type="Google" id="ProtNLM"/>
    </source>
</evidence>
<reference evidence="1 2" key="1">
    <citation type="journal article" date="2014" name="Int. J. Syst. Evol. Microbiol.">
        <title>Complete genome sequence of Corynebacterium casei LMG S-19264T (=DSM 44701T), isolated from a smear-ripened cheese.</title>
        <authorList>
            <consortium name="US DOE Joint Genome Institute (JGI-PGF)"/>
            <person name="Walter F."/>
            <person name="Albersmeier A."/>
            <person name="Kalinowski J."/>
            <person name="Ruckert C."/>
        </authorList>
    </citation>
    <scope>NUCLEOTIDE SEQUENCE [LARGE SCALE GENOMIC DNA]</scope>
    <source>
        <strain evidence="1 2">KCTC 12866</strain>
    </source>
</reference>
<sequence>MKICLTLDVNPTLPFYKRIETNPFSPETMPKFLLITFLLVSSTCAFAQYETRFEKSKGTQTPTYEEGIAYYQRLAKDFPQIQIQTKGPTDSGKPLHLVLYSRNRQFDIAKLKAQGKAILLINNAIHPGESDGVDASMMLLRNLALHPERFPQLDSIVLAIIPFYNIGGALNRNSTTRVNQDGPEEYGFRGNARNYDLNRDFIKADTRNARSFAAIFHELDPDLFVDTHVSNGADYQYVMTLDYTQENKLGGVLGDFQRNTFLPYLYKHMKEAGYEATPYVNAWGQTPDKGFVQFPDWPRYSTGYAALFHTIGVMTETHMLKPYDQRVKATYAYLEGTTKLLAQYRRSILAMRRETKAAVKTQKTFPLTWQVNREKPSQIEFKGFEAEYPNSQVSGQKRLFYNRDKPFTKTIPFYNQYEPVETVERPEAYVIPQGWHNVIELLKLNGVQMRSLTQDSVMKVEVYQIGDVKTSSQPYEGHYWHTSVDMNKESKELSFRKGDWYVPVNQEMNRYIVETLEPKGVDSFFKWNFFDTILQAKEGFSAYVFEDLAAKLLSDSPELQKAMKEKIAGDEAFAKSADAQLDYIYEHSAYREKEYMRYPIFRIPAR</sequence>
<name>A0A8J3D2Y8_9BACT</name>
<dbReference type="EMBL" id="BMXF01000002">
    <property type="protein sequence ID" value="GHB73135.1"/>
    <property type="molecule type" value="Genomic_DNA"/>
</dbReference>
<proteinExistence type="predicted"/>
<evidence type="ECO:0000313" key="2">
    <source>
        <dbReference type="Proteomes" id="UP000598271"/>
    </source>
</evidence>
<dbReference type="AlphaFoldDB" id="A0A8J3D2Y8"/>